<dbReference type="InterPro" id="IPR036249">
    <property type="entry name" value="Thioredoxin-like_sf"/>
</dbReference>
<dbReference type="AlphaFoldDB" id="A0AAD5JNT1"/>
<feature type="domain" description="GST C-terminal" evidence="1">
    <location>
        <begin position="97"/>
        <end position="211"/>
    </location>
</feature>
<dbReference type="InterPro" id="IPR010987">
    <property type="entry name" value="Glutathione-S-Trfase_C-like"/>
</dbReference>
<reference evidence="2" key="1">
    <citation type="journal article" date="2022" name="IScience">
        <title>Evolution of zygomycete secretomes and the origins of terrestrial fungal ecologies.</title>
        <authorList>
            <person name="Chang Y."/>
            <person name="Wang Y."/>
            <person name="Mondo S."/>
            <person name="Ahrendt S."/>
            <person name="Andreopoulos W."/>
            <person name="Barry K."/>
            <person name="Beard J."/>
            <person name="Benny G.L."/>
            <person name="Blankenship S."/>
            <person name="Bonito G."/>
            <person name="Cuomo C."/>
            <person name="Desiro A."/>
            <person name="Gervers K.A."/>
            <person name="Hundley H."/>
            <person name="Kuo A."/>
            <person name="LaButti K."/>
            <person name="Lang B.F."/>
            <person name="Lipzen A."/>
            <person name="O'Donnell K."/>
            <person name="Pangilinan J."/>
            <person name="Reynolds N."/>
            <person name="Sandor L."/>
            <person name="Smith M.E."/>
            <person name="Tsang A."/>
            <person name="Grigoriev I.V."/>
            <person name="Stajich J.E."/>
            <person name="Spatafora J.W."/>
        </authorList>
    </citation>
    <scope>NUCLEOTIDE SEQUENCE</scope>
    <source>
        <strain evidence="2">RSA 2281</strain>
    </source>
</reference>
<dbReference type="SUPFAM" id="SSF52833">
    <property type="entry name" value="Thioredoxin-like"/>
    <property type="match status" value="1"/>
</dbReference>
<dbReference type="PROSITE" id="PS50405">
    <property type="entry name" value="GST_CTER"/>
    <property type="match status" value="1"/>
</dbReference>
<dbReference type="InterPro" id="IPR050213">
    <property type="entry name" value="GST_superfamily"/>
</dbReference>
<evidence type="ECO:0000313" key="2">
    <source>
        <dbReference type="EMBL" id="KAI9247695.1"/>
    </source>
</evidence>
<dbReference type="EMBL" id="JAIXMP010000041">
    <property type="protein sequence ID" value="KAI9247695.1"/>
    <property type="molecule type" value="Genomic_DNA"/>
</dbReference>
<dbReference type="GO" id="GO:0004364">
    <property type="term" value="F:glutathione transferase activity"/>
    <property type="evidence" value="ECO:0007669"/>
    <property type="project" value="TreeGrafter"/>
</dbReference>
<keyword evidence="3" id="KW-1185">Reference proteome</keyword>
<evidence type="ECO:0000259" key="1">
    <source>
        <dbReference type="PROSITE" id="PS50405"/>
    </source>
</evidence>
<dbReference type="Gene3D" id="1.20.1050.130">
    <property type="match status" value="1"/>
</dbReference>
<evidence type="ECO:0000313" key="3">
    <source>
        <dbReference type="Proteomes" id="UP001209540"/>
    </source>
</evidence>
<dbReference type="PANTHER" id="PTHR11571">
    <property type="entry name" value="GLUTATHIONE S-TRANSFERASE"/>
    <property type="match status" value="1"/>
</dbReference>
<proteinExistence type="predicted"/>
<sequence>MVDISHIKLYYFDFENVPTDCGRGENIKLLLEDVGIPHDYILYKWKDWPKMRDEWIANGYTAGSLPVIETADGKRYSCTTPIIRLLSKQLGKYYGKNLDEEHLVDTVASFSNDWYDKFVQRSWLRPDLREDHLKEDVPFHLQRLDRYYALNDGPYVLGSEVSFGDFQVYHMITDEKLKLTDLPPHLITLVKAIQERPNLKNYLVKRGSVVQ</sequence>
<dbReference type="InterPro" id="IPR036282">
    <property type="entry name" value="Glutathione-S-Trfase_C_sf"/>
</dbReference>
<organism evidence="2 3">
    <name type="scientific">Phascolomyces articulosus</name>
    <dbReference type="NCBI Taxonomy" id="60185"/>
    <lineage>
        <taxon>Eukaryota</taxon>
        <taxon>Fungi</taxon>
        <taxon>Fungi incertae sedis</taxon>
        <taxon>Mucoromycota</taxon>
        <taxon>Mucoromycotina</taxon>
        <taxon>Mucoromycetes</taxon>
        <taxon>Mucorales</taxon>
        <taxon>Lichtheimiaceae</taxon>
        <taxon>Phascolomyces</taxon>
    </lineage>
</organism>
<name>A0AAD5JNT1_9FUNG</name>
<protein>
    <recommendedName>
        <fullName evidence="1">GST C-terminal domain-containing protein</fullName>
    </recommendedName>
</protein>
<dbReference type="PANTHER" id="PTHR11571:SF150">
    <property type="entry name" value="GLUTATHIONE S-TRANSFERASE"/>
    <property type="match status" value="1"/>
</dbReference>
<dbReference type="GO" id="GO:0006749">
    <property type="term" value="P:glutathione metabolic process"/>
    <property type="evidence" value="ECO:0007669"/>
    <property type="project" value="TreeGrafter"/>
</dbReference>
<dbReference type="Pfam" id="PF14497">
    <property type="entry name" value="GST_C_3"/>
    <property type="match status" value="1"/>
</dbReference>
<gene>
    <name evidence="2" type="ORF">BDA99DRAFT_565066</name>
</gene>
<dbReference type="InterPro" id="IPR004046">
    <property type="entry name" value="GST_C"/>
</dbReference>
<dbReference type="SUPFAM" id="SSF47616">
    <property type="entry name" value="GST C-terminal domain-like"/>
    <property type="match status" value="1"/>
</dbReference>
<dbReference type="Proteomes" id="UP001209540">
    <property type="component" value="Unassembled WGS sequence"/>
</dbReference>
<comment type="caution">
    <text evidence="2">The sequence shown here is derived from an EMBL/GenBank/DDBJ whole genome shotgun (WGS) entry which is preliminary data.</text>
</comment>
<accession>A0AAD5JNT1</accession>
<reference evidence="2" key="2">
    <citation type="submission" date="2023-02" db="EMBL/GenBank/DDBJ databases">
        <authorList>
            <consortium name="DOE Joint Genome Institute"/>
            <person name="Mondo S.J."/>
            <person name="Chang Y."/>
            <person name="Wang Y."/>
            <person name="Ahrendt S."/>
            <person name="Andreopoulos W."/>
            <person name="Barry K."/>
            <person name="Beard J."/>
            <person name="Benny G.L."/>
            <person name="Blankenship S."/>
            <person name="Bonito G."/>
            <person name="Cuomo C."/>
            <person name="Desiro A."/>
            <person name="Gervers K.A."/>
            <person name="Hundley H."/>
            <person name="Kuo A."/>
            <person name="LaButti K."/>
            <person name="Lang B.F."/>
            <person name="Lipzen A."/>
            <person name="O'Donnell K."/>
            <person name="Pangilinan J."/>
            <person name="Reynolds N."/>
            <person name="Sandor L."/>
            <person name="Smith M.W."/>
            <person name="Tsang A."/>
            <person name="Grigoriev I.V."/>
            <person name="Stajich J.E."/>
            <person name="Spatafora J.W."/>
        </authorList>
    </citation>
    <scope>NUCLEOTIDE SEQUENCE</scope>
    <source>
        <strain evidence="2">RSA 2281</strain>
    </source>
</reference>